<name>U2QNE0_9BACT</name>
<keyword evidence="3" id="KW-0732">Signal</keyword>
<protein>
    <submittedName>
        <fullName evidence="7">SusD family protein</fullName>
    </submittedName>
</protein>
<dbReference type="InterPro" id="IPR011990">
    <property type="entry name" value="TPR-like_helical_dom_sf"/>
</dbReference>
<dbReference type="Proteomes" id="UP000016648">
    <property type="component" value="Unassembled WGS sequence"/>
</dbReference>
<sequence length="532" mass="59402">MIIKNASESKALSDADKAELVAQGRFLRGMVFFDQAKKMGRFVPLKEVLSEADEEKCTIPMTASVDESYKHVIEDLEAGVAGLPVSASAGLANKYAAEVILSRACLQAYAYTKDQTYLDKAISAAKDVTEKCSLTDNYGGMFNETDATSKEILWGYYRLSTNSTVGSFDELIRIYPNISADDCAFSKSPQLLANKNGRTFECWGIYWPTQDLVDNYLVTDEATGQALPWYETSQYKSNVTSLDPSSVTQAGQVDAYNRTNGEPRRIPTLQDLLQTNAGFPVFARYDQLKAGASRNLSQLMYSKRDARFYTSVVYDGATWLGENVELNLGGNISAGVRDKEDGGWYNTVSGYCWRKNTLESLSPRAFYSVKVDMHYCIARTGEAYMNLAEAYLLKGKTADAVKALNATRTTHGKLAPSTATTEEEAWKDYIRERNVEMVNENGDIYFSYLRWGKYGGHANHGRPAGDIIYDLDRPTYKIEISRDRTKLLVGQITLMNSASRTFTAKRYLFPIAQGFLDTREAYGLDHNQNAGW</sequence>
<evidence type="ECO:0000313" key="8">
    <source>
        <dbReference type="Proteomes" id="UP000016648"/>
    </source>
</evidence>
<evidence type="ECO:0000313" key="7">
    <source>
        <dbReference type="EMBL" id="ERK40307.1"/>
    </source>
</evidence>
<dbReference type="GO" id="GO:0009279">
    <property type="term" value="C:cell outer membrane"/>
    <property type="evidence" value="ECO:0007669"/>
    <property type="project" value="UniProtKB-SubCell"/>
</dbReference>
<dbReference type="EMBL" id="AWEY01000007">
    <property type="protein sequence ID" value="ERK40307.1"/>
    <property type="molecule type" value="Genomic_DNA"/>
</dbReference>
<keyword evidence="4" id="KW-0472">Membrane</keyword>
<dbReference type="Gene3D" id="1.25.40.390">
    <property type="match status" value="1"/>
</dbReference>
<comment type="subcellular location">
    <subcellularLocation>
        <location evidence="1">Cell outer membrane</location>
    </subcellularLocation>
</comment>
<keyword evidence="5" id="KW-0998">Cell outer membrane</keyword>
<dbReference type="SUPFAM" id="SSF48452">
    <property type="entry name" value="TPR-like"/>
    <property type="match status" value="1"/>
</dbReference>
<gene>
    <name evidence="7" type="ORF">HMPREF9135_0407</name>
</gene>
<evidence type="ECO:0000259" key="6">
    <source>
        <dbReference type="Pfam" id="PF07980"/>
    </source>
</evidence>
<dbReference type="Pfam" id="PF07980">
    <property type="entry name" value="SusD_RagB"/>
    <property type="match status" value="1"/>
</dbReference>
<evidence type="ECO:0000256" key="5">
    <source>
        <dbReference type="ARBA" id="ARBA00023237"/>
    </source>
</evidence>
<accession>U2QNE0</accession>
<dbReference type="InterPro" id="IPR012944">
    <property type="entry name" value="SusD_RagB_dom"/>
</dbReference>
<dbReference type="PATRIC" id="fig|1115809.3.peg.228"/>
<organism evidence="7 8">
    <name type="scientific">Segatella baroniae F0067</name>
    <dbReference type="NCBI Taxonomy" id="1115809"/>
    <lineage>
        <taxon>Bacteria</taxon>
        <taxon>Pseudomonadati</taxon>
        <taxon>Bacteroidota</taxon>
        <taxon>Bacteroidia</taxon>
        <taxon>Bacteroidales</taxon>
        <taxon>Prevotellaceae</taxon>
        <taxon>Segatella</taxon>
    </lineage>
</organism>
<reference evidence="7 8" key="1">
    <citation type="submission" date="2013-08" db="EMBL/GenBank/DDBJ databases">
        <authorList>
            <person name="Durkin A.S."/>
            <person name="Haft D.R."/>
            <person name="McCorrison J."/>
            <person name="Torralba M."/>
            <person name="Gillis M."/>
            <person name="Haft D.H."/>
            <person name="Methe B."/>
            <person name="Sutton G."/>
            <person name="Nelson K.E."/>
        </authorList>
    </citation>
    <scope>NUCLEOTIDE SEQUENCE [LARGE SCALE GENOMIC DNA]</scope>
    <source>
        <strain evidence="7 8">F0067</strain>
    </source>
</reference>
<dbReference type="AlphaFoldDB" id="U2QNE0"/>
<evidence type="ECO:0000256" key="1">
    <source>
        <dbReference type="ARBA" id="ARBA00004442"/>
    </source>
</evidence>
<evidence type="ECO:0000256" key="3">
    <source>
        <dbReference type="ARBA" id="ARBA00022729"/>
    </source>
</evidence>
<comment type="similarity">
    <text evidence="2">Belongs to the SusD family.</text>
</comment>
<proteinExistence type="inferred from homology"/>
<comment type="caution">
    <text evidence="7">The sequence shown here is derived from an EMBL/GenBank/DDBJ whole genome shotgun (WGS) entry which is preliminary data.</text>
</comment>
<feature type="domain" description="RagB/SusD" evidence="6">
    <location>
        <begin position="174"/>
        <end position="532"/>
    </location>
</feature>
<keyword evidence="8" id="KW-1185">Reference proteome</keyword>
<evidence type="ECO:0000256" key="2">
    <source>
        <dbReference type="ARBA" id="ARBA00006275"/>
    </source>
</evidence>
<evidence type="ECO:0000256" key="4">
    <source>
        <dbReference type="ARBA" id="ARBA00023136"/>
    </source>
</evidence>